<dbReference type="PANTHER" id="PTHR19321:SF41">
    <property type="entry name" value="FASCETTO-RELATED"/>
    <property type="match status" value="1"/>
</dbReference>
<feature type="region of interest" description="Disordered" evidence="1">
    <location>
        <begin position="436"/>
        <end position="455"/>
    </location>
</feature>
<evidence type="ECO:0000313" key="3">
    <source>
        <dbReference type="Proteomes" id="UP000031036"/>
    </source>
</evidence>
<dbReference type="Gene3D" id="1.20.58.1520">
    <property type="match status" value="1"/>
</dbReference>
<feature type="compositionally biased region" description="Polar residues" evidence="1">
    <location>
        <begin position="436"/>
        <end position="449"/>
    </location>
</feature>
<dbReference type="GO" id="GO:0008017">
    <property type="term" value="F:microtubule binding"/>
    <property type="evidence" value="ECO:0007669"/>
    <property type="project" value="InterPro"/>
</dbReference>
<proteinExistence type="predicted"/>
<dbReference type="Proteomes" id="UP000031036">
    <property type="component" value="Unassembled WGS sequence"/>
</dbReference>
<reference evidence="2 3" key="1">
    <citation type="submission" date="2014-11" db="EMBL/GenBank/DDBJ databases">
        <title>Genetic blueprint of the zoonotic pathogen Toxocara canis.</title>
        <authorList>
            <person name="Zhu X.-Q."/>
            <person name="Korhonen P.K."/>
            <person name="Cai H."/>
            <person name="Young N.D."/>
            <person name="Nejsum P."/>
            <person name="von Samson-Himmelstjerna G."/>
            <person name="Boag P.R."/>
            <person name="Tan P."/>
            <person name="Li Q."/>
            <person name="Min J."/>
            <person name="Yang Y."/>
            <person name="Wang X."/>
            <person name="Fang X."/>
            <person name="Hall R.S."/>
            <person name="Hofmann A."/>
            <person name="Sternberg P.W."/>
            <person name="Jex A.R."/>
            <person name="Gasser R.B."/>
        </authorList>
    </citation>
    <scope>NUCLEOTIDE SEQUENCE [LARGE SCALE GENOMIC DNA]</scope>
    <source>
        <strain evidence="2">PN_DK_2014</strain>
    </source>
</reference>
<dbReference type="GO" id="GO:1990023">
    <property type="term" value="C:mitotic spindle midzone"/>
    <property type="evidence" value="ECO:0007669"/>
    <property type="project" value="TreeGrafter"/>
</dbReference>
<dbReference type="AlphaFoldDB" id="A0A0B2VHD3"/>
<evidence type="ECO:0000256" key="1">
    <source>
        <dbReference type="SAM" id="MobiDB-lite"/>
    </source>
</evidence>
<dbReference type="STRING" id="6265.A0A0B2VHD3"/>
<dbReference type="OrthoDB" id="642895at2759"/>
<sequence>MPSASRRRISVDLSTAEAVTVIHGTMDRLNELWDEVHMDEAQRVSRVECFYRHIRSLMNDMLESESDMVACVKASIMEWLPEINEMRAVLRLPPFETHPYRPGSVGLYRALDKERARLMSLKEDRMNGQRQMVEEVRSLAMRLGQEAGELPAVEKIWDDETLSSLQQRVVELSRELSERIGHARQWQTDMQRCFHQMGKEPNTEATKTFTNVDLDNVDCVFDKSFMDEFKDAHQAALMEYNEWVEQAVFDYAESMVKLEELWDLCHVPENERHFAHTFNPTTNTAADVEKVQQEVEKLSRFHEERLEVYAKLKEWKDLWTEKVEYESHANEKSSYTNRGGQLQVVLQRQKYINAHLPIVLRELRAETEKYNAKHEAHEAILIDGQAPWEHAEWIMEEYKAQKELDRLRKKQTACGTANQVKVTPKKRNADAMFTSPATSSKLAKTQSHSRIPPHKNKFCEYMTPIRFHQLSMSTASLHSVINPVRPHMFCEYMTPIRFHQLSMSTASLHSVINPVRPHMVGPKTSSPKTLGMQPTASPFSARKRKPASKPPTPLKAVNEVR</sequence>
<protein>
    <submittedName>
        <fullName evidence="2">Protein regulator of cytokinesis 1</fullName>
    </submittedName>
</protein>
<accession>A0A0B2VHD3</accession>
<dbReference type="OMA" id="IDVQINC"/>
<dbReference type="PANTHER" id="PTHR19321">
    <property type="entry name" value="PROTEIN REGULATOR OF CYTOKINESIS 1 PRC1-RELATED"/>
    <property type="match status" value="1"/>
</dbReference>
<keyword evidence="3" id="KW-1185">Reference proteome</keyword>
<organism evidence="2 3">
    <name type="scientific">Toxocara canis</name>
    <name type="common">Canine roundworm</name>
    <dbReference type="NCBI Taxonomy" id="6265"/>
    <lineage>
        <taxon>Eukaryota</taxon>
        <taxon>Metazoa</taxon>
        <taxon>Ecdysozoa</taxon>
        <taxon>Nematoda</taxon>
        <taxon>Chromadorea</taxon>
        <taxon>Rhabditida</taxon>
        <taxon>Spirurina</taxon>
        <taxon>Ascaridomorpha</taxon>
        <taxon>Ascaridoidea</taxon>
        <taxon>Toxocaridae</taxon>
        <taxon>Toxocara</taxon>
    </lineage>
</organism>
<dbReference type="EMBL" id="JPKZ01001678">
    <property type="protein sequence ID" value="KHN80814.1"/>
    <property type="molecule type" value="Genomic_DNA"/>
</dbReference>
<evidence type="ECO:0000313" key="2">
    <source>
        <dbReference type="EMBL" id="KHN80814.1"/>
    </source>
</evidence>
<gene>
    <name evidence="2" type="primary">PRC1</name>
    <name evidence="2" type="ORF">Tcan_09835</name>
</gene>
<name>A0A0B2VHD3_TOXCA</name>
<feature type="compositionally biased region" description="Polar residues" evidence="1">
    <location>
        <begin position="523"/>
        <end position="538"/>
    </location>
</feature>
<dbReference type="GO" id="GO:0005737">
    <property type="term" value="C:cytoplasm"/>
    <property type="evidence" value="ECO:0007669"/>
    <property type="project" value="TreeGrafter"/>
</dbReference>
<comment type="caution">
    <text evidence="2">The sequence shown here is derived from an EMBL/GenBank/DDBJ whole genome shotgun (WGS) entry which is preliminary data.</text>
</comment>
<dbReference type="Pfam" id="PF03999">
    <property type="entry name" value="MAP65_ASE1"/>
    <property type="match status" value="2"/>
</dbReference>
<feature type="region of interest" description="Disordered" evidence="1">
    <location>
        <begin position="515"/>
        <end position="561"/>
    </location>
</feature>
<dbReference type="GO" id="GO:0051256">
    <property type="term" value="P:mitotic spindle midzone assembly"/>
    <property type="evidence" value="ECO:0007669"/>
    <property type="project" value="TreeGrafter"/>
</dbReference>
<dbReference type="InterPro" id="IPR007145">
    <property type="entry name" value="MAP65_Ase1_PRC1"/>
</dbReference>